<comment type="caution">
    <text evidence="1">The sequence shown here is derived from an EMBL/GenBank/DDBJ whole genome shotgun (WGS) entry which is preliminary data.</text>
</comment>
<evidence type="ECO:0000313" key="1">
    <source>
        <dbReference type="EMBL" id="GKV51474.1"/>
    </source>
</evidence>
<name>A0AAV5MR48_9ROSI</name>
<sequence>MHNRPPDLPLEVREFPAACRRPLLLPAAPVLAGKFWFLIILSV</sequence>
<reference evidence="1 2" key="1">
    <citation type="journal article" date="2021" name="Commun. Biol.">
        <title>The genome of Shorea leprosula (Dipterocarpaceae) highlights the ecological relevance of drought in aseasonal tropical rainforests.</title>
        <authorList>
            <person name="Ng K.K.S."/>
            <person name="Kobayashi M.J."/>
            <person name="Fawcett J.A."/>
            <person name="Hatakeyama M."/>
            <person name="Paape T."/>
            <person name="Ng C.H."/>
            <person name="Ang C.C."/>
            <person name="Tnah L.H."/>
            <person name="Lee C.T."/>
            <person name="Nishiyama T."/>
            <person name="Sese J."/>
            <person name="O'Brien M.J."/>
            <person name="Copetti D."/>
            <person name="Mohd Noor M.I."/>
            <person name="Ong R.C."/>
            <person name="Putra M."/>
            <person name="Sireger I.Z."/>
            <person name="Indrioko S."/>
            <person name="Kosugi Y."/>
            <person name="Izuno A."/>
            <person name="Isagi Y."/>
            <person name="Lee S.L."/>
            <person name="Shimizu K.K."/>
        </authorList>
    </citation>
    <scope>NUCLEOTIDE SEQUENCE [LARGE SCALE GENOMIC DNA]</scope>
    <source>
        <strain evidence="1">214</strain>
    </source>
</reference>
<proteinExistence type="predicted"/>
<dbReference type="Proteomes" id="UP001054252">
    <property type="component" value="Unassembled WGS sequence"/>
</dbReference>
<accession>A0AAV5MR48</accession>
<protein>
    <submittedName>
        <fullName evidence="1">Uncharacterized protein</fullName>
    </submittedName>
</protein>
<dbReference type="EMBL" id="BPVZ01000502">
    <property type="protein sequence ID" value="GKV51474.1"/>
    <property type="molecule type" value="Genomic_DNA"/>
</dbReference>
<gene>
    <name evidence="1" type="ORF">SLEP1_g58127</name>
</gene>
<evidence type="ECO:0000313" key="2">
    <source>
        <dbReference type="Proteomes" id="UP001054252"/>
    </source>
</evidence>
<organism evidence="1 2">
    <name type="scientific">Rubroshorea leprosula</name>
    <dbReference type="NCBI Taxonomy" id="152421"/>
    <lineage>
        <taxon>Eukaryota</taxon>
        <taxon>Viridiplantae</taxon>
        <taxon>Streptophyta</taxon>
        <taxon>Embryophyta</taxon>
        <taxon>Tracheophyta</taxon>
        <taxon>Spermatophyta</taxon>
        <taxon>Magnoliopsida</taxon>
        <taxon>eudicotyledons</taxon>
        <taxon>Gunneridae</taxon>
        <taxon>Pentapetalae</taxon>
        <taxon>rosids</taxon>
        <taxon>malvids</taxon>
        <taxon>Malvales</taxon>
        <taxon>Dipterocarpaceae</taxon>
        <taxon>Rubroshorea</taxon>
    </lineage>
</organism>
<dbReference type="AlphaFoldDB" id="A0AAV5MR48"/>
<keyword evidence="2" id="KW-1185">Reference proteome</keyword>